<dbReference type="PANTHER" id="PTHR10972">
    <property type="entry name" value="OXYSTEROL-BINDING PROTEIN-RELATED"/>
    <property type="match status" value="1"/>
</dbReference>
<dbReference type="InterPro" id="IPR037239">
    <property type="entry name" value="OSBP_sf"/>
</dbReference>
<dbReference type="Proteomes" id="UP000269396">
    <property type="component" value="Unassembled WGS sequence"/>
</dbReference>
<evidence type="ECO:0000313" key="4">
    <source>
        <dbReference type="Proteomes" id="UP000269396"/>
    </source>
</evidence>
<dbReference type="Gene3D" id="1.10.287.2720">
    <property type="match status" value="1"/>
</dbReference>
<name>A0A183PMF4_9TREM</name>
<evidence type="ECO:0000256" key="2">
    <source>
        <dbReference type="SAM" id="MobiDB-lite"/>
    </source>
</evidence>
<feature type="compositionally biased region" description="Low complexity" evidence="2">
    <location>
        <begin position="98"/>
        <end position="109"/>
    </location>
</feature>
<organism evidence="3 4">
    <name type="scientific">Schistosoma mattheei</name>
    <dbReference type="NCBI Taxonomy" id="31246"/>
    <lineage>
        <taxon>Eukaryota</taxon>
        <taxon>Metazoa</taxon>
        <taxon>Spiralia</taxon>
        <taxon>Lophotrochozoa</taxon>
        <taxon>Platyhelminthes</taxon>
        <taxon>Trematoda</taxon>
        <taxon>Digenea</taxon>
        <taxon>Strigeidida</taxon>
        <taxon>Schistosomatoidea</taxon>
        <taxon>Schistosomatidae</taxon>
        <taxon>Schistosoma</taxon>
    </lineage>
</organism>
<dbReference type="EMBL" id="UZAL01035989">
    <property type="protein sequence ID" value="VDP68880.1"/>
    <property type="molecule type" value="Genomic_DNA"/>
</dbReference>
<dbReference type="InterPro" id="IPR000648">
    <property type="entry name" value="Oxysterol-bd"/>
</dbReference>
<evidence type="ECO:0000313" key="3">
    <source>
        <dbReference type="EMBL" id="VDP68880.1"/>
    </source>
</evidence>
<dbReference type="AlphaFoldDB" id="A0A183PMF4"/>
<protein>
    <submittedName>
        <fullName evidence="3">Uncharacterized protein</fullName>
    </submittedName>
</protein>
<sequence>MLTGIGDGWKKAKSYISNTTDSTSLYPSVFSTVVDSSETYKINDMNISNGLSSSVELSEEMKNILSTFPSPIKDMQINYKDIPNDVDEIDDNLNDNNEAFANNSDNNSSQKQIINSYNDDDENDDHNKKVILHLLSQLKIGMELTKVVFPTFILAEYSLLEMFANYMAHPNLFCRLLQHCTPKKTTSGIETKIFRPCT</sequence>
<evidence type="ECO:0000256" key="1">
    <source>
        <dbReference type="ARBA" id="ARBA00008842"/>
    </source>
</evidence>
<keyword evidence="4" id="KW-1185">Reference proteome</keyword>
<dbReference type="GO" id="GO:0005829">
    <property type="term" value="C:cytosol"/>
    <property type="evidence" value="ECO:0007669"/>
    <property type="project" value="TreeGrafter"/>
</dbReference>
<comment type="similarity">
    <text evidence="1">Belongs to the OSBP family.</text>
</comment>
<feature type="region of interest" description="Disordered" evidence="2">
    <location>
        <begin position="98"/>
        <end position="121"/>
    </location>
</feature>
<dbReference type="GO" id="GO:0032934">
    <property type="term" value="F:sterol binding"/>
    <property type="evidence" value="ECO:0007669"/>
    <property type="project" value="TreeGrafter"/>
</dbReference>
<dbReference type="SUPFAM" id="SSF144000">
    <property type="entry name" value="Oxysterol-binding protein-like"/>
    <property type="match status" value="1"/>
</dbReference>
<proteinExistence type="inferred from homology"/>
<dbReference type="PANTHER" id="PTHR10972:SF102">
    <property type="entry name" value="OXYSTEROL-BINDING PROTEIN"/>
    <property type="match status" value="1"/>
</dbReference>
<dbReference type="GO" id="GO:0016020">
    <property type="term" value="C:membrane"/>
    <property type="evidence" value="ECO:0007669"/>
    <property type="project" value="TreeGrafter"/>
</dbReference>
<accession>A0A183PMF4</accession>
<gene>
    <name evidence="3" type="ORF">SMTD_LOCUS15540</name>
</gene>
<reference evidence="3 4" key="1">
    <citation type="submission" date="2018-11" db="EMBL/GenBank/DDBJ databases">
        <authorList>
            <consortium name="Pathogen Informatics"/>
        </authorList>
    </citation>
    <scope>NUCLEOTIDE SEQUENCE [LARGE SCALE GENOMIC DNA]</scope>
    <source>
        <strain>Denwood</strain>
        <strain evidence="4">Zambia</strain>
    </source>
</reference>
<dbReference type="STRING" id="31246.A0A183PMF4"/>